<dbReference type="PROSITE" id="PS50110">
    <property type="entry name" value="RESPONSE_REGULATORY"/>
    <property type="match status" value="1"/>
</dbReference>
<name>A0A1H0IVP6_9RHOB</name>
<evidence type="ECO:0000256" key="5">
    <source>
        <dbReference type="ARBA" id="ARBA00023163"/>
    </source>
</evidence>
<keyword evidence="2" id="KW-0902">Two-component regulatory system</keyword>
<dbReference type="InterPro" id="IPR001867">
    <property type="entry name" value="OmpR/PhoB-type_DNA-bd"/>
</dbReference>
<reference evidence="10 11" key="1">
    <citation type="submission" date="2016-11" db="EMBL/GenBank/DDBJ databases">
        <authorList>
            <person name="Varghese N."/>
            <person name="Submissions S."/>
        </authorList>
    </citation>
    <scope>NUCLEOTIDE SEQUENCE [LARGE SCALE GENOMIC DNA]</scope>
    <source>
        <strain evidence="10 11">DSM 29620</strain>
    </source>
</reference>
<evidence type="ECO:0000256" key="1">
    <source>
        <dbReference type="ARBA" id="ARBA00022553"/>
    </source>
</evidence>
<dbReference type="Pfam" id="PF00072">
    <property type="entry name" value="Response_reg"/>
    <property type="match status" value="1"/>
</dbReference>
<keyword evidence="11" id="KW-1185">Reference proteome</keyword>
<feature type="domain" description="Response regulatory" evidence="8">
    <location>
        <begin position="121"/>
        <end position="236"/>
    </location>
</feature>
<dbReference type="RefSeq" id="WP_223228035.1">
    <property type="nucleotide sequence ID" value="NZ_FNIO01000005.1"/>
</dbReference>
<evidence type="ECO:0000256" key="2">
    <source>
        <dbReference type="ARBA" id="ARBA00023012"/>
    </source>
</evidence>
<dbReference type="GO" id="GO:0032993">
    <property type="term" value="C:protein-DNA complex"/>
    <property type="evidence" value="ECO:0007669"/>
    <property type="project" value="TreeGrafter"/>
</dbReference>
<dbReference type="Proteomes" id="UP000324252">
    <property type="component" value="Unassembled WGS sequence"/>
</dbReference>
<dbReference type="PANTHER" id="PTHR48111">
    <property type="entry name" value="REGULATOR OF RPOS"/>
    <property type="match status" value="1"/>
</dbReference>
<dbReference type="PROSITE" id="PS51755">
    <property type="entry name" value="OMPR_PHOB"/>
    <property type="match status" value="1"/>
</dbReference>
<keyword evidence="1 6" id="KW-0597">Phosphoprotein</keyword>
<dbReference type="InterPro" id="IPR039420">
    <property type="entry name" value="WalR-like"/>
</dbReference>
<dbReference type="AlphaFoldDB" id="A0A1H0IVP6"/>
<keyword evidence="4 7" id="KW-0238">DNA-binding</keyword>
<dbReference type="Gene3D" id="6.10.250.690">
    <property type="match status" value="1"/>
</dbReference>
<evidence type="ECO:0000256" key="7">
    <source>
        <dbReference type="PROSITE-ProRule" id="PRU01091"/>
    </source>
</evidence>
<evidence type="ECO:0000256" key="4">
    <source>
        <dbReference type="ARBA" id="ARBA00023125"/>
    </source>
</evidence>
<dbReference type="InterPro" id="IPR011006">
    <property type="entry name" value="CheY-like_superfamily"/>
</dbReference>
<evidence type="ECO:0000256" key="6">
    <source>
        <dbReference type="PROSITE-ProRule" id="PRU00169"/>
    </source>
</evidence>
<dbReference type="SUPFAM" id="SSF52172">
    <property type="entry name" value="CheY-like"/>
    <property type="match status" value="1"/>
</dbReference>
<organism evidence="10 11">
    <name type="scientific">Lutimaribacter pacificus</name>
    <dbReference type="NCBI Taxonomy" id="391948"/>
    <lineage>
        <taxon>Bacteria</taxon>
        <taxon>Pseudomonadati</taxon>
        <taxon>Pseudomonadota</taxon>
        <taxon>Alphaproteobacteria</taxon>
        <taxon>Rhodobacterales</taxon>
        <taxon>Roseobacteraceae</taxon>
        <taxon>Lutimaribacter</taxon>
    </lineage>
</organism>
<keyword evidence="5" id="KW-0804">Transcription</keyword>
<protein>
    <submittedName>
        <fullName evidence="10">DNA-binding response regulator, OmpR family, contains REC and winged-helix (WHTH) domain</fullName>
    </submittedName>
</protein>
<dbReference type="Gene3D" id="3.40.50.2300">
    <property type="match status" value="1"/>
</dbReference>
<dbReference type="PANTHER" id="PTHR48111:SF1">
    <property type="entry name" value="TWO-COMPONENT RESPONSE REGULATOR ORR33"/>
    <property type="match status" value="1"/>
</dbReference>
<evidence type="ECO:0000259" key="9">
    <source>
        <dbReference type="PROSITE" id="PS51755"/>
    </source>
</evidence>
<dbReference type="GO" id="GO:0000976">
    <property type="term" value="F:transcription cis-regulatory region binding"/>
    <property type="evidence" value="ECO:0007669"/>
    <property type="project" value="TreeGrafter"/>
</dbReference>
<evidence type="ECO:0000256" key="3">
    <source>
        <dbReference type="ARBA" id="ARBA00023015"/>
    </source>
</evidence>
<dbReference type="GO" id="GO:0005829">
    <property type="term" value="C:cytosol"/>
    <property type="evidence" value="ECO:0007669"/>
    <property type="project" value="TreeGrafter"/>
</dbReference>
<feature type="domain" description="OmpR/PhoB-type" evidence="9">
    <location>
        <begin position="242"/>
        <end position="346"/>
    </location>
</feature>
<evidence type="ECO:0000259" key="8">
    <source>
        <dbReference type="PROSITE" id="PS50110"/>
    </source>
</evidence>
<dbReference type="EMBL" id="FQZZ01000003">
    <property type="protein sequence ID" value="SHK16945.1"/>
    <property type="molecule type" value="Genomic_DNA"/>
</dbReference>
<dbReference type="GO" id="GO:0000156">
    <property type="term" value="F:phosphorelay response regulator activity"/>
    <property type="evidence" value="ECO:0007669"/>
    <property type="project" value="TreeGrafter"/>
</dbReference>
<evidence type="ECO:0000313" key="11">
    <source>
        <dbReference type="Proteomes" id="UP000324252"/>
    </source>
</evidence>
<proteinExistence type="predicted"/>
<dbReference type="InterPro" id="IPR036388">
    <property type="entry name" value="WH-like_DNA-bd_sf"/>
</dbReference>
<dbReference type="InterPro" id="IPR001789">
    <property type="entry name" value="Sig_transdc_resp-reg_receiver"/>
</dbReference>
<gene>
    <name evidence="10" type="ORF">SAMN05444142_103505</name>
</gene>
<evidence type="ECO:0000313" key="10">
    <source>
        <dbReference type="EMBL" id="SHK16945.1"/>
    </source>
</evidence>
<feature type="DNA-binding region" description="OmpR/PhoB-type" evidence="7">
    <location>
        <begin position="242"/>
        <end position="346"/>
    </location>
</feature>
<dbReference type="Gene3D" id="1.10.10.10">
    <property type="entry name" value="Winged helix-like DNA-binding domain superfamily/Winged helix DNA-binding domain"/>
    <property type="match status" value="1"/>
</dbReference>
<sequence>MRRIGVICDDDGFFEGLSGQLDAQMMRAERLEPGAAEEPPCAIVAHLAGLEDAEAGARLRAAAGLGAPVLAVFSLGPRVPFRARREALLAAGAADVIEAGDSARDLIIRLRALCHLNEPPRVLVVDDEAPIRQWAAEELAGIGMQVTMAGTIAEARQAFRAGPVDALIVDRNLPDGDGLTFIAELRAGRVATPALLYTAMSAIEDRVAGLEEAGADDYLCKPAHGEELRARVRVLLRPRIAEDQLVFGPLELSRKDRIVRWRGERVEMRPRETAMLIYLAERAGLPIPQQMLYLDIWEKVYMEAGSNPVSATKHRMQAGLRGFVEARGEVLPEIIETGGNSYTFRPGALLALAAGG</sequence>
<dbReference type="SMART" id="SM00448">
    <property type="entry name" value="REC"/>
    <property type="match status" value="1"/>
</dbReference>
<feature type="modified residue" description="4-aspartylphosphate" evidence="6">
    <location>
        <position position="170"/>
    </location>
</feature>
<dbReference type="GO" id="GO:0006355">
    <property type="term" value="P:regulation of DNA-templated transcription"/>
    <property type="evidence" value="ECO:0007669"/>
    <property type="project" value="InterPro"/>
</dbReference>
<keyword evidence="3" id="KW-0805">Transcription regulation</keyword>
<accession>A0A1H0IVP6</accession>